<proteinExistence type="predicted"/>
<sequence length="97" mass="11072">MSTNNKGIRYDEDFKRTLVNLHQSGGKTQTALCKEYGVSQTALTRWIKQYATVETDDGEVMTAKQVKELQRRLAQLEEENLILKKAIAIFTPHSDND</sequence>
<dbReference type="EMBL" id="FRAH01000052">
    <property type="protein sequence ID" value="SHK89320.1"/>
    <property type="molecule type" value="Genomic_DNA"/>
</dbReference>
<dbReference type="InterPro" id="IPR002514">
    <property type="entry name" value="Transposase_8"/>
</dbReference>
<accession>A0A1M6W688</accession>
<keyword evidence="3" id="KW-1185">Reference proteome</keyword>
<dbReference type="AlphaFoldDB" id="A0A1M6W688"/>
<dbReference type="Pfam" id="PF01527">
    <property type="entry name" value="HTH_Tnp_1"/>
    <property type="match status" value="1"/>
</dbReference>
<organism evidence="2 3">
    <name type="scientific">Anaerotignum lactatifermentans DSM 14214</name>
    <dbReference type="NCBI Taxonomy" id="1121323"/>
    <lineage>
        <taxon>Bacteria</taxon>
        <taxon>Bacillati</taxon>
        <taxon>Bacillota</taxon>
        <taxon>Clostridia</taxon>
        <taxon>Lachnospirales</taxon>
        <taxon>Anaerotignaceae</taxon>
        <taxon>Anaerotignum</taxon>
    </lineage>
</organism>
<feature type="coiled-coil region" evidence="1">
    <location>
        <begin position="59"/>
        <end position="86"/>
    </location>
</feature>
<keyword evidence="1" id="KW-0175">Coiled coil</keyword>
<gene>
    <name evidence="2" type="ORF">SAMN02745138_02520</name>
</gene>
<dbReference type="Proteomes" id="UP000183975">
    <property type="component" value="Unassembled WGS sequence"/>
</dbReference>
<dbReference type="Gene3D" id="1.10.10.60">
    <property type="entry name" value="Homeodomain-like"/>
    <property type="match status" value="1"/>
</dbReference>
<dbReference type="GO" id="GO:0004803">
    <property type="term" value="F:transposase activity"/>
    <property type="evidence" value="ECO:0007669"/>
    <property type="project" value="InterPro"/>
</dbReference>
<dbReference type="GO" id="GO:0003677">
    <property type="term" value="F:DNA binding"/>
    <property type="evidence" value="ECO:0007669"/>
    <property type="project" value="InterPro"/>
</dbReference>
<protein>
    <submittedName>
        <fullName evidence="2">Transposase</fullName>
    </submittedName>
</protein>
<evidence type="ECO:0000313" key="2">
    <source>
        <dbReference type="EMBL" id="SHK89320.1"/>
    </source>
</evidence>
<evidence type="ECO:0000256" key="1">
    <source>
        <dbReference type="SAM" id="Coils"/>
    </source>
</evidence>
<dbReference type="SUPFAM" id="SSF46689">
    <property type="entry name" value="Homeodomain-like"/>
    <property type="match status" value="1"/>
</dbReference>
<reference evidence="2 3" key="1">
    <citation type="submission" date="2016-11" db="EMBL/GenBank/DDBJ databases">
        <authorList>
            <person name="Jaros S."/>
            <person name="Januszkiewicz K."/>
            <person name="Wedrychowicz H."/>
        </authorList>
    </citation>
    <scope>NUCLEOTIDE SEQUENCE [LARGE SCALE GENOMIC DNA]</scope>
    <source>
        <strain evidence="2 3">DSM 14214</strain>
    </source>
</reference>
<evidence type="ECO:0000313" key="3">
    <source>
        <dbReference type="Proteomes" id="UP000183975"/>
    </source>
</evidence>
<name>A0A1M6W688_9FIRM</name>
<dbReference type="GO" id="GO:0006313">
    <property type="term" value="P:DNA transposition"/>
    <property type="evidence" value="ECO:0007669"/>
    <property type="project" value="InterPro"/>
</dbReference>
<dbReference type="InterPro" id="IPR009057">
    <property type="entry name" value="Homeodomain-like_sf"/>
</dbReference>